<dbReference type="Gene3D" id="3.40.1440.10">
    <property type="entry name" value="GIY-YIG endonuclease"/>
    <property type="match status" value="1"/>
</dbReference>
<reference evidence="1 2" key="1">
    <citation type="submission" date="2018-08" db="EMBL/GenBank/DDBJ databases">
        <title>Analysis of the genomic diversity of Mexican Acinetobacter haemolyticus clinical isolates.</title>
        <authorList>
            <person name="Castro-Jaimes S."/>
            <person name="Cevallos M.A."/>
        </authorList>
    </citation>
    <scope>NUCLEOTIDE SEQUENCE [LARGE SCALE GENOMIC DNA]</scope>
    <source>
        <strain evidence="1 2">AN43</strain>
    </source>
</reference>
<evidence type="ECO:0000313" key="1">
    <source>
        <dbReference type="EMBL" id="QHI14704.1"/>
    </source>
</evidence>
<organism evidence="1 2">
    <name type="scientific">Acinetobacter haemolyticus</name>
    <dbReference type="NCBI Taxonomy" id="29430"/>
    <lineage>
        <taxon>Bacteria</taxon>
        <taxon>Pseudomonadati</taxon>
        <taxon>Pseudomonadota</taxon>
        <taxon>Gammaproteobacteria</taxon>
        <taxon>Moraxellales</taxon>
        <taxon>Moraxellaceae</taxon>
        <taxon>Acinetobacter</taxon>
    </lineage>
</organism>
<name>A0A857IMY9_ACIHA</name>
<dbReference type="CDD" id="cd10446">
    <property type="entry name" value="GIY-YIG_unchar_1"/>
    <property type="match status" value="1"/>
</dbReference>
<accession>A0A857IMY9</accession>
<dbReference type="RefSeq" id="WP_035374870.1">
    <property type="nucleotide sequence ID" value="NZ_BKQF01000024.1"/>
</dbReference>
<sequence>MERRRIVNHLTFKNLMKLIENNPLDENSRVKYVRHRDKKRFLGLSEHLVPNISELEYYQSEQSKDVFKNLDYIISFIGFDGRKSLFWGVFKVHSKRYNSEKDQYEYDLEEMPQFNALKFRLVIDWGDAERSWHQHYHYTDKKVIELYSDQPMEKFPGYEHIHLSWNQLKYVIDKESWKVALQNQKAVYLITDTSNGKMYVGSAYGENMLLNRWQNYIKSGHGGNIQLAKLGQEYIKSGHGGNIQLAKLGQEYIEKHFKFSILDIFKSTTDDQVILNRESWWKNTLLTRTFGYNAN</sequence>
<proteinExistence type="predicted"/>
<dbReference type="SUPFAM" id="SSF82771">
    <property type="entry name" value="GIY-YIG endonuclease"/>
    <property type="match status" value="1"/>
</dbReference>
<dbReference type="AlphaFoldDB" id="A0A857IMY9"/>
<evidence type="ECO:0000313" key="2">
    <source>
        <dbReference type="Proteomes" id="UP000463868"/>
    </source>
</evidence>
<dbReference type="Proteomes" id="UP000463868">
    <property type="component" value="Chromosome"/>
</dbReference>
<gene>
    <name evidence="1" type="ORF">AhaeAN43_15760</name>
</gene>
<dbReference type="InterPro" id="IPR000305">
    <property type="entry name" value="GIY-YIG_endonuc"/>
</dbReference>
<dbReference type="InterPro" id="IPR035901">
    <property type="entry name" value="GIY-YIG_endonuc_sf"/>
</dbReference>
<protein>
    <submittedName>
        <fullName evidence="1">GIY-YIG nuclease family protein</fullName>
    </submittedName>
</protein>
<dbReference type="PROSITE" id="PS50164">
    <property type="entry name" value="GIY_YIG"/>
    <property type="match status" value="1"/>
</dbReference>
<dbReference type="EMBL" id="CP031976">
    <property type="protein sequence ID" value="QHI14704.1"/>
    <property type="molecule type" value="Genomic_DNA"/>
</dbReference>